<dbReference type="Pfam" id="PF21082">
    <property type="entry name" value="MS_channel_3rd"/>
    <property type="match status" value="1"/>
</dbReference>
<dbReference type="GO" id="GO:0005886">
    <property type="term" value="C:plasma membrane"/>
    <property type="evidence" value="ECO:0007669"/>
    <property type="project" value="TreeGrafter"/>
</dbReference>
<gene>
    <name evidence="2" type="ORF">TPHV1_70063</name>
</gene>
<evidence type="ECO:0000313" key="2">
    <source>
        <dbReference type="EMBL" id="CEM63200.1"/>
    </source>
</evidence>
<dbReference type="GO" id="GO:0008381">
    <property type="term" value="F:mechanosensitive monoatomic ion channel activity"/>
    <property type="evidence" value="ECO:0007669"/>
    <property type="project" value="InterPro"/>
</dbReference>
<name>A0A0B7H1U3_TREPH</name>
<dbReference type="Proteomes" id="UP000042527">
    <property type="component" value="Unassembled WGS sequence"/>
</dbReference>
<dbReference type="InterPro" id="IPR049278">
    <property type="entry name" value="MS_channel_C"/>
</dbReference>
<dbReference type="EMBL" id="CDNC01000049">
    <property type="protein sequence ID" value="CEM63200.1"/>
    <property type="molecule type" value="Genomic_DNA"/>
</dbReference>
<dbReference type="GO" id="GO:0071470">
    <property type="term" value="P:cellular response to osmotic stress"/>
    <property type="evidence" value="ECO:0007669"/>
    <property type="project" value="InterPro"/>
</dbReference>
<organism evidence="2 3">
    <name type="scientific">Treponema phagedenis</name>
    <dbReference type="NCBI Taxonomy" id="162"/>
    <lineage>
        <taxon>Bacteria</taxon>
        <taxon>Pseudomonadati</taxon>
        <taxon>Spirochaetota</taxon>
        <taxon>Spirochaetia</taxon>
        <taxon>Spirochaetales</taxon>
        <taxon>Treponemataceae</taxon>
        <taxon>Treponema</taxon>
    </lineage>
</organism>
<proteinExistence type="predicted"/>
<accession>A0A0B7H1U3</accession>
<dbReference type="PANTHER" id="PTHR30414:SF0">
    <property type="entry name" value="MINICONDUCTANCE MECHANOSENSITIVE CHANNEL YBDG"/>
    <property type="match status" value="1"/>
</dbReference>
<feature type="domain" description="Mechanosensitive ion channel MscS C-terminal" evidence="1">
    <location>
        <begin position="86"/>
        <end position="148"/>
    </location>
</feature>
<evidence type="ECO:0000259" key="1">
    <source>
        <dbReference type="Pfam" id="PF21082"/>
    </source>
</evidence>
<keyword evidence="3" id="KW-1185">Reference proteome</keyword>
<reference evidence="3" key="1">
    <citation type="submission" date="2015-01" db="EMBL/GenBank/DDBJ databases">
        <authorList>
            <person name="Manzoor Shahid"/>
            <person name="Zubair Saima"/>
        </authorList>
    </citation>
    <scope>NUCLEOTIDE SEQUENCE [LARGE SCALE GENOMIC DNA]</scope>
    <source>
        <strain evidence="3">V1</strain>
    </source>
</reference>
<dbReference type="InterPro" id="IPR030192">
    <property type="entry name" value="YbdG"/>
</dbReference>
<sequence>MQSGFKNWRGMQETGGRRIKRSIYLDVASVKFMDEQLREKTGKIALLKSYFEEIESKIDACYKDNTDHLLNDNRLTNLGTFRVYVTRYLQSLDMLRKDLTFLVRQLEPGPTGIPLEIYVFTATTKWAEYENIQADIFDHLFAAVHEFELRVFQYPVGGFMFSNSETKK</sequence>
<dbReference type="PANTHER" id="PTHR30414">
    <property type="entry name" value="MINICONDUCTANCE MECHANOSENSITIVE CHANNEL YBDG"/>
    <property type="match status" value="1"/>
</dbReference>
<evidence type="ECO:0000313" key="3">
    <source>
        <dbReference type="Proteomes" id="UP000042527"/>
    </source>
</evidence>
<dbReference type="AlphaFoldDB" id="A0A0B7H1U3"/>
<protein>
    <submittedName>
        <fullName evidence="2">Putative membrane protein putative channel</fullName>
    </submittedName>
</protein>